<organism evidence="6 7">
    <name type="scientific">Ekhidna lutea</name>
    <dbReference type="NCBI Taxonomy" id="447679"/>
    <lineage>
        <taxon>Bacteria</taxon>
        <taxon>Pseudomonadati</taxon>
        <taxon>Bacteroidota</taxon>
        <taxon>Cytophagia</taxon>
        <taxon>Cytophagales</taxon>
        <taxon>Reichenbachiellaceae</taxon>
        <taxon>Ekhidna</taxon>
    </lineage>
</organism>
<dbReference type="Gene3D" id="1.20.120.1630">
    <property type="match status" value="1"/>
</dbReference>
<keyword evidence="7" id="KW-1185">Reference proteome</keyword>
<name>A0A239M282_EKHLU</name>
<dbReference type="GO" id="GO:0008168">
    <property type="term" value="F:methyltransferase activity"/>
    <property type="evidence" value="ECO:0007669"/>
    <property type="project" value="UniProtKB-KW"/>
</dbReference>
<dbReference type="InterPro" id="IPR007318">
    <property type="entry name" value="Phopholipid_MeTrfase"/>
</dbReference>
<keyword evidence="3 5" id="KW-1133">Transmembrane helix</keyword>
<evidence type="ECO:0000256" key="4">
    <source>
        <dbReference type="ARBA" id="ARBA00023136"/>
    </source>
</evidence>
<evidence type="ECO:0000256" key="1">
    <source>
        <dbReference type="ARBA" id="ARBA00004127"/>
    </source>
</evidence>
<dbReference type="Pfam" id="PF04191">
    <property type="entry name" value="PEMT"/>
    <property type="match status" value="1"/>
</dbReference>
<dbReference type="PANTHER" id="PTHR12714">
    <property type="entry name" value="PROTEIN-S ISOPRENYLCYSTEINE O-METHYLTRANSFERASE"/>
    <property type="match status" value="1"/>
</dbReference>
<dbReference type="PANTHER" id="PTHR12714:SF24">
    <property type="entry name" value="SLR1182 PROTEIN"/>
    <property type="match status" value="1"/>
</dbReference>
<feature type="transmembrane region" description="Helical" evidence="5">
    <location>
        <begin position="88"/>
        <end position="118"/>
    </location>
</feature>
<feature type="transmembrane region" description="Helical" evidence="5">
    <location>
        <begin position="37"/>
        <end position="57"/>
    </location>
</feature>
<dbReference type="Proteomes" id="UP000198393">
    <property type="component" value="Unassembled WGS sequence"/>
</dbReference>
<reference evidence="6 7" key="1">
    <citation type="submission" date="2017-06" db="EMBL/GenBank/DDBJ databases">
        <authorList>
            <person name="Kim H.J."/>
            <person name="Triplett B.A."/>
        </authorList>
    </citation>
    <scope>NUCLEOTIDE SEQUENCE [LARGE SCALE GENOMIC DNA]</scope>
    <source>
        <strain evidence="6 7">DSM 19307</strain>
    </source>
</reference>
<evidence type="ECO:0000256" key="5">
    <source>
        <dbReference type="SAM" id="Phobius"/>
    </source>
</evidence>
<evidence type="ECO:0000256" key="3">
    <source>
        <dbReference type="ARBA" id="ARBA00022989"/>
    </source>
</evidence>
<keyword evidence="6" id="KW-0489">Methyltransferase</keyword>
<gene>
    <name evidence="6" type="ORF">SAMN05421640_3585</name>
</gene>
<keyword evidence="4 5" id="KW-0472">Membrane</keyword>
<dbReference type="GO" id="GO:0032259">
    <property type="term" value="P:methylation"/>
    <property type="evidence" value="ECO:0007669"/>
    <property type="project" value="UniProtKB-KW"/>
</dbReference>
<dbReference type="EMBL" id="FZPD01000006">
    <property type="protein sequence ID" value="SNT36690.1"/>
    <property type="molecule type" value="Genomic_DNA"/>
</dbReference>
<evidence type="ECO:0000313" key="6">
    <source>
        <dbReference type="EMBL" id="SNT36690.1"/>
    </source>
</evidence>
<evidence type="ECO:0000256" key="2">
    <source>
        <dbReference type="ARBA" id="ARBA00022692"/>
    </source>
</evidence>
<protein>
    <submittedName>
        <fullName evidence="6">Protein-S-isoprenylcysteine O-methyltransferase Ste14</fullName>
    </submittedName>
</protein>
<accession>A0A239M282</accession>
<feature type="transmembrane region" description="Helical" evidence="5">
    <location>
        <begin position="7"/>
        <end position="25"/>
    </location>
</feature>
<sequence length="150" mass="17279">MKLKIPPVIIFFLSLGIMFGVYYLTAEVVYSFQYQTMLSRIFLGIGVLCAFSGIISFRMKGTTVDPLRPEKASSLVTRGIYQYTRNPMYLGMGLVLIGGWIRIGSPIAVIGILFFFWYMTIFQIKPEEASLTKIFGKDYEDYCTKVRRWF</sequence>
<keyword evidence="6" id="KW-0808">Transferase</keyword>
<dbReference type="OrthoDB" id="9809773at2"/>
<evidence type="ECO:0000313" key="7">
    <source>
        <dbReference type="Proteomes" id="UP000198393"/>
    </source>
</evidence>
<dbReference type="AlphaFoldDB" id="A0A239M282"/>
<dbReference type="RefSeq" id="WP_089358251.1">
    <property type="nucleotide sequence ID" value="NZ_FZPD01000006.1"/>
</dbReference>
<comment type="subcellular location">
    <subcellularLocation>
        <location evidence="1">Endomembrane system</location>
        <topology evidence="1">Multi-pass membrane protein</topology>
    </subcellularLocation>
</comment>
<proteinExistence type="predicted"/>
<keyword evidence="2 5" id="KW-0812">Transmembrane</keyword>
<dbReference type="GO" id="GO:0012505">
    <property type="term" value="C:endomembrane system"/>
    <property type="evidence" value="ECO:0007669"/>
    <property type="project" value="UniProtKB-SubCell"/>
</dbReference>